<dbReference type="PROSITE" id="PS50096">
    <property type="entry name" value="IQ"/>
    <property type="match status" value="3"/>
</dbReference>
<dbReference type="AlphaFoldDB" id="A0AAD3DS66"/>
<protein>
    <submittedName>
        <fullName evidence="2">Uncharacterized protein</fullName>
    </submittedName>
</protein>
<evidence type="ECO:0000313" key="2">
    <source>
        <dbReference type="EMBL" id="GFR44941.1"/>
    </source>
</evidence>
<evidence type="ECO:0000313" key="3">
    <source>
        <dbReference type="Proteomes" id="UP001054857"/>
    </source>
</evidence>
<feature type="non-terminal residue" evidence="2">
    <location>
        <position position="461"/>
    </location>
</feature>
<dbReference type="PANTHER" id="PTHR15673">
    <property type="entry name" value="IQ CALMODULIN-BINDING MOTIF CONTAINING PROTEIN 1"/>
    <property type="match status" value="1"/>
</dbReference>
<dbReference type="EMBL" id="BMAR01000008">
    <property type="protein sequence ID" value="GFR44941.1"/>
    <property type="molecule type" value="Genomic_DNA"/>
</dbReference>
<evidence type="ECO:0000256" key="1">
    <source>
        <dbReference type="SAM" id="MobiDB-lite"/>
    </source>
</evidence>
<dbReference type="InterPro" id="IPR028765">
    <property type="entry name" value="IQCB1"/>
</dbReference>
<gene>
    <name evidence="2" type="ORF">Agub_g6029</name>
</gene>
<dbReference type="GO" id="GO:0060271">
    <property type="term" value="P:cilium assembly"/>
    <property type="evidence" value="ECO:0007669"/>
    <property type="project" value="InterPro"/>
</dbReference>
<dbReference type="Pfam" id="PF00612">
    <property type="entry name" value="IQ"/>
    <property type="match status" value="2"/>
</dbReference>
<name>A0AAD3DS66_9CHLO</name>
<dbReference type="Proteomes" id="UP001054857">
    <property type="component" value="Unassembled WGS sequence"/>
</dbReference>
<dbReference type="SMART" id="SM00015">
    <property type="entry name" value="IQ"/>
    <property type="match status" value="3"/>
</dbReference>
<dbReference type="Gene3D" id="1.20.5.190">
    <property type="match status" value="2"/>
</dbReference>
<accession>A0AAD3DS66</accession>
<dbReference type="InterPro" id="IPR000048">
    <property type="entry name" value="IQ_motif_EF-hand-BS"/>
</dbReference>
<dbReference type="GO" id="GO:0005929">
    <property type="term" value="C:cilium"/>
    <property type="evidence" value="ECO:0007669"/>
    <property type="project" value="TreeGrafter"/>
</dbReference>
<dbReference type="GO" id="GO:0005516">
    <property type="term" value="F:calmodulin binding"/>
    <property type="evidence" value="ECO:0007669"/>
    <property type="project" value="InterPro"/>
</dbReference>
<sequence length="461" mass="50640">MDYDALQRRRDAAARRIQAAWRAYKGRKAFLRLRDAAGRIQAAAKGWYVRKQVQEQRGRQELDQRFNAVMERHREKIRVLELEKRALQALPGAEMAEREAVRVAAAVRVQAAWRGCLARRRMAQSPERARREQAARRIQSAFKQALLARRSTAALSIAIPNSSSSVTAIAAAAALQQQQLLRASGASVLLGSPQTSVVGGGRSRSPSPSPNHLRGSSYADMPQQKQQQGREQDTGAGVLAARNSSVIGPRRYKELKAQVEGKLSAYVALARHRGPGSRPRTDPRVTDARLAALLSAHAASSAGRTTEILERQRNLVAVDCLCVQLEQVRPLSELPPGAAPSDFPRPARGSERAERAAAAHALALAEARAGGRWWDHLKGLNTQAVQDALQAEDEEQWDALDARWRRSWKQLEEQENQRPDVVEELRAMRAGGGAAAVAAARREAAMQAKQDEYFTRSAAAA</sequence>
<keyword evidence="3" id="KW-1185">Reference proteome</keyword>
<reference evidence="2 3" key="1">
    <citation type="journal article" date="2021" name="Sci. Rep.">
        <title>Genome sequencing of the multicellular alga Astrephomene provides insights into convergent evolution of germ-soma differentiation.</title>
        <authorList>
            <person name="Yamashita S."/>
            <person name="Yamamoto K."/>
            <person name="Matsuzaki R."/>
            <person name="Suzuki S."/>
            <person name="Yamaguchi H."/>
            <person name="Hirooka S."/>
            <person name="Minakuchi Y."/>
            <person name="Miyagishima S."/>
            <person name="Kawachi M."/>
            <person name="Toyoda A."/>
            <person name="Nozaki H."/>
        </authorList>
    </citation>
    <scope>NUCLEOTIDE SEQUENCE [LARGE SCALE GENOMIC DNA]</scope>
    <source>
        <strain evidence="2 3">NIES-4017</strain>
    </source>
</reference>
<organism evidence="2 3">
    <name type="scientific">Astrephomene gubernaculifera</name>
    <dbReference type="NCBI Taxonomy" id="47775"/>
    <lineage>
        <taxon>Eukaryota</taxon>
        <taxon>Viridiplantae</taxon>
        <taxon>Chlorophyta</taxon>
        <taxon>core chlorophytes</taxon>
        <taxon>Chlorophyceae</taxon>
        <taxon>CS clade</taxon>
        <taxon>Chlamydomonadales</taxon>
        <taxon>Astrephomenaceae</taxon>
        <taxon>Astrephomene</taxon>
    </lineage>
</organism>
<comment type="caution">
    <text evidence="2">The sequence shown here is derived from an EMBL/GenBank/DDBJ whole genome shotgun (WGS) entry which is preliminary data.</text>
</comment>
<proteinExistence type="predicted"/>
<feature type="region of interest" description="Disordered" evidence="1">
    <location>
        <begin position="192"/>
        <end position="242"/>
    </location>
</feature>
<dbReference type="PANTHER" id="PTHR15673:SF2">
    <property type="entry name" value="IQ CALMODULIN-BINDING MOTIF-CONTAINING PROTEIN 1"/>
    <property type="match status" value="1"/>
</dbReference>